<feature type="transmembrane region" description="Helical" evidence="6">
    <location>
        <begin position="40"/>
        <end position="63"/>
    </location>
</feature>
<reference evidence="9" key="1">
    <citation type="journal article" date="2014" name="Nat. Genet.">
        <title>A reference genome for common bean and genome-wide analysis of dual domestications.</title>
        <authorList>
            <person name="Schmutz J."/>
            <person name="McClean P.E."/>
            <person name="Mamidi S."/>
            <person name="Wu G.A."/>
            <person name="Cannon S.B."/>
            <person name="Grimwood J."/>
            <person name="Jenkins J."/>
            <person name="Shu S."/>
            <person name="Song Q."/>
            <person name="Chavarro C."/>
            <person name="Torres-Torres M."/>
            <person name="Geffroy V."/>
            <person name="Moghaddam S.M."/>
            <person name="Gao D."/>
            <person name="Abernathy B."/>
            <person name="Barry K."/>
            <person name="Blair M."/>
            <person name="Brick M.A."/>
            <person name="Chovatia M."/>
            <person name="Gepts P."/>
            <person name="Goodstein D.M."/>
            <person name="Gonzales M."/>
            <person name="Hellsten U."/>
            <person name="Hyten D.L."/>
            <person name="Jia G."/>
            <person name="Kelly J.D."/>
            <person name="Kudrna D."/>
            <person name="Lee R."/>
            <person name="Richard M.M."/>
            <person name="Miklas P.N."/>
            <person name="Osorno J.M."/>
            <person name="Rodrigues J."/>
            <person name="Thareau V."/>
            <person name="Urrea C.A."/>
            <person name="Wang M."/>
            <person name="Yu Y."/>
            <person name="Zhang M."/>
            <person name="Wing R.A."/>
            <person name="Cregan P.B."/>
            <person name="Rokhsar D.S."/>
            <person name="Jackson S.A."/>
        </authorList>
    </citation>
    <scope>NUCLEOTIDE SEQUENCE [LARGE SCALE GENOMIC DNA]</scope>
    <source>
        <strain evidence="9">cv. G19833</strain>
    </source>
</reference>
<name>V7BA55_PHAVU</name>
<dbReference type="SUPFAM" id="SSF103481">
    <property type="entry name" value="Multidrug resistance efflux transporter EmrE"/>
    <property type="match status" value="2"/>
</dbReference>
<keyword evidence="9" id="KW-1185">Reference proteome</keyword>
<evidence type="ECO:0000259" key="7">
    <source>
        <dbReference type="Pfam" id="PF00892"/>
    </source>
</evidence>
<feature type="domain" description="EamA" evidence="7">
    <location>
        <begin position="162"/>
        <end position="297"/>
    </location>
</feature>
<dbReference type="InterPro" id="IPR000620">
    <property type="entry name" value="EamA_dom"/>
</dbReference>
<dbReference type="OMA" id="WSVWFWL"/>
<evidence type="ECO:0000256" key="2">
    <source>
        <dbReference type="ARBA" id="ARBA00007635"/>
    </source>
</evidence>
<evidence type="ECO:0000256" key="5">
    <source>
        <dbReference type="ARBA" id="ARBA00023136"/>
    </source>
</evidence>
<feature type="transmembrane region" description="Helical" evidence="6">
    <location>
        <begin position="191"/>
        <end position="212"/>
    </location>
</feature>
<dbReference type="GO" id="GO:0022857">
    <property type="term" value="F:transmembrane transporter activity"/>
    <property type="evidence" value="ECO:0007669"/>
    <property type="project" value="InterPro"/>
</dbReference>
<keyword evidence="3 6" id="KW-0812">Transmembrane</keyword>
<dbReference type="Proteomes" id="UP000000226">
    <property type="component" value="Chromosome 8"/>
</dbReference>
<dbReference type="OrthoDB" id="670984at2759"/>
<feature type="transmembrane region" description="Helical" evidence="6">
    <location>
        <begin position="158"/>
        <end position="179"/>
    </location>
</feature>
<feature type="transmembrane region" description="Helical" evidence="6">
    <location>
        <begin position="117"/>
        <end position="137"/>
    </location>
</feature>
<sequence length="357" mass="39498">MKTLKEWFTSSQTLLSMLLVQVLLTGMQLLSRVILVQGTFIGALIVYRHLVAAICVAPFALYFERMAMAQGLFYYGLRDTSATYSMSFLNLVPITTFFTSIILRMEKLKWQTWVGKAKSVGSIMCVGGALVSSVYKGREFYLDHHNHHTHQTAPHKTHMLHGTIFLICSCFSYTTWFIAQVKLLKVFPFKYWGTMLACILAAIQAAVIGVCLDSSKAAWRLEWNLQLITILYSGALATAATFCILSWAITIQGPSYPPMFNPLSLIFVAFSEAVILGEPLTFGMLVGMVLIIMGLYSFLWSKKNDTQKLSQPNVAAAEGSTMMADGLTATQSTSTVVPSASPTTDSVILEIEKTENN</sequence>
<dbReference type="Gramene" id="ESW13351">
    <property type="protein sequence ID" value="ESW13351"/>
    <property type="gene ID" value="PHAVU_008G188800g"/>
</dbReference>
<evidence type="ECO:0000256" key="6">
    <source>
        <dbReference type="RuleBase" id="RU363077"/>
    </source>
</evidence>
<comment type="subcellular location">
    <subcellularLocation>
        <location evidence="1 6">Membrane</location>
        <topology evidence="1 6">Multi-pass membrane protein</topology>
    </subcellularLocation>
</comment>
<dbReference type="eggNOG" id="ENOG502QSBZ">
    <property type="taxonomic scope" value="Eukaryota"/>
</dbReference>
<dbReference type="AlphaFoldDB" id="V7BA55"/>
<evidence type="ECO:0000313" key="9">
    <source>
        <dbReference type="Proteomes" id="UP000000226"/>
    </source>
</evidence>
<feature type="transmembrane region" description="Helical" evidence="6">
    <location>
        <begin position="280"/>
        <end position="299"/>
    </location>
</feature>
<feature type="transmembrane region" description="Helical" evidence="6">
    <location>
        <begin position="84"/>
        <end position="105"/>
    </location>
</feature>
<feature type="transmembrane region" description="Helical" evidence="6">
    <location>
        <begin position="12"/>
        <end position="34"/>
    </location>
</feature>
<dbReference type="InterPro" id="IPR030184">
    <property type="entry name" value="WAT1-related"/>
</dbReference>
<evidence type="ECO:0000256" key="3">
    <source>
        <dbReference type="ARBA" id="ARBA00022692"/>
    </source>
</evidence>
<accession>V7BA55</accession>
<evidence type="ECO:0000256" key="4">
    <source>
        <dbReference type="ARBA" id="ARBA00022989"/>
    </source>
</evidence>
<proteinExistence type="inferred from homology"/>
<organism evidence="8 9">
    <name type="scientific">Phaseolus vulgaris</name>
    <name type="common">Kidney bean</name>
    <name type="synonym">French bean</name>
    <dbReference type="NCBI Taxonomy" id="3885"/>
    <lineage>
        <taxon>Eukaryota</taxon>
        <taxon>Viridiplantae</taxon>
        <taxon>Streptophyta</taxon>
        <taxon>Embryophyta</taxon>
        <taxon>Tracheophyta</taxon>
        <taxon>Spermatophyta</taxon>
        <taxon>Magnoliopsida</taxon>
        <taxon>eudicotyledons</taxon>
        <taxon>Gunneridae</taxon>
        <taxon>Pentapetalae</taxon>
        <taxon>rosids</taxon>
        <taxon>fabids</taxon>
        <taxon>Fabales</taxon>
        <taxon>Fabaceae</taxon>
        <taxon>Papilionoideae</taxon>
        <taxon>50 kb inversion clade</taxon>
        <taxon>NPAAA clade</taxon>
        <taxon>indigoferoid/millettioid clade</taxon>
        <taxon>Phaseoleae</taxon>
        <taxon>Phaseolus</taxon>
    </lineage>
</organism>
<feature type="transmembrane region" description="Helical" evidence="6">
    <location>
        <begin position="224"/>
        <end position="249"/>
    </location>
</feature>
<evidence type="ECO:0000313" key="8">
    <source>
        <dbReference type="EMBL" id="ESW13351.1"/>
    </source>
</evidence>
<evidence type="ECO:0000256" key="1">
    <source>
        <dbReference type="ARBA" id="ARBA00004141"/>
    </source>
</evidence>
<dbReference type="EMBL" id="CM002295">
    <property type="protein sequence ID" value="ESW13351.1"/>
    <property type="molecule type" value="Genomic_DNA"/>
</dbReference>
<protein>
    <recommendedName>
        <fullName evidence="6">WAT1-related protein</fullName>
    </recommendedName>
</protein>
<keyword evidence="4 6" id="KW-1133">Transmembrane helix</keyword>
<dbReference type="Pfam" id="PF00892">
    <property type="entry name" value="EamA"/>
    <property type="match status" value="1"/>
</dbReference>
<dbReference type="GO" id="GO:0016020">
    <property type="term" value="C:membrane"/>
    <property type="evidence" value="ECO:0007669"/>
    <property type="project" value="UniProtKB-SubCell"/>
</dbReference>
<keyword evidence="5 6" id="KW-0472">Membrane</keyword>
<comment type="similarity">
    <text evidence="2 6">Belongs to the drug/metabolite transporter (DMT) superfamily. Plant drug/metabolite exporter (P-DME) (TC 2.A.7.4) family.</text>
</comment>
<dbReference type="InterPro" id="IPR037185">
    <property type="entry name" value="EmrE-like"/>
</dbReference>
<gene>
    <name evidence="8" type="ORF">PHAVU_008G188800g</name>
</gene>
<dbReference type="PANTHER" id="PTHR31218">
    <property type="entry name" value="WAT1-RELATED PROTEIN"/>
    <property type="match status" value="1"/>
</dbReference>